<dbReference type="InterPro" id="IPR015655">
    <property type="entry name" value="PP2C"/>
</dbReference>
<comment type="caution">
    <text evidence="2">The sequence shown here is derived from an EMBL/GenBank/DDBJ whole genome shotgun (WGS) entry which is preliminary data.</text>
</comment>
<dbReference type="PANTHER" id="PTHR13832:SF827">
    <property type="entry name" value="PROTEIN PHOSPHATASE 1L"/>
    <property type="match status" value="1"/>
</dbReference>
<dbReference type="Proteomes" id="UP000244523">
    <property type="component" value="Unassembled WGS sequence"/>
</dbReference>
<dbReference type="Pfam" id="PF13672">
    <property type="entry name" value="PP2C_2"/>
    <property type="match status" value="1"/>
</dbReference>
<dbReference type="SMART" id="SM00332">
    <property type="entry name" value="PP2Cc"/>
    <property type="match status" value="1"/>
</dbReference>
<dbReference type="GO" id="GO:0004722">
    <property type="term" value="F:protein serine/threonine phosphatase activity"/>
    <property type="evidence" value="ECO:0007669"/>
    <property type="project" value="InterPro"/>
</dbReference>
<dbReference type="InterPro" id="IPR036457">
    <property type="entry name" value="PPM-type-like_dom_sf"/>
</dbReference>
<sequence length="228" mass="24487">MTHVGHVRERNEDAILLDPTGELWAVADGMGGYGHGDVAASIVIDNLTLIEDADQPEARLEQQITAANAEIYDRARRAGQTMGTTIVASMILGDVAHLAWVGDSRIYLLRDGRLSQLSKDHSVVQEMIDGGLISKEDARHHPDRNIVTRALGVGPTVDVSFATLPMRDGDRILLCSDGLTACLTDADIAQIMEKQADLDEIASELVQRTLDLGAPDNVSLIIVSAAKG</sequence>
<gene>
    <name evidence="2" type="ORF">C8N45_102297</name>
</gene>
<dbReference type="PROSITE" id="PS51746">
    <property type="entry name" value="PPM_2"/>
    <property type="match status" value="1"/>
</dbReference>
<dbReference type="CDD" id="cd00143">
    <property type="entry name" value="PP2Cc"/>
    <property type="match status" value="1"/>
</dbReference>
<keyword evidence="3" id="KW-1185">Reference proteome</keyword>
<accession>A0A2T6KM40</accession>
<dbReference type="EMBL" id="QBUD01000002">
    <property type="protein sequence ID" value="PUB17285.1"/>
    <property type="molecule type" value="Genomic_DNA"/>
</dbReference>
<dbReference type="InterPro" id="IPR001932">
    <property type="entry name" value="PPM-type_phosphatase-like_dom"/>
</dbReference>
<evidence type="ECO:0000259" key="1">
    <source>
        <dbReference type="PROSITE" id="PS51746"/>
    </source>
</evidence>
<dbReference type="AlphaFoldDB" id="A0A2T6KM40"/>
<dbReference type="SUPFAM" id="SSF81606">
    <property type="entry name" value="PP2C-like"/>
    <property type="match status" value="1"/>
</dbReference>
<organism evidence="2 3">
    <name type="scientific">Yoonia sediminilitoris</name>
    <dbReference type="NCBI Taxonomy" id="1286148"/>
    <lineage>
        <taxon>Bacteria</taxon>
        <taxon>Pseudomonadati</taxon>
        <taxon>Pseudomonadota</taxon>
        <taxon>Alphaproteobacteria</taxon>
        <taxon>Rhodobacterales</taxon>
        <taxon>Paracoccaceae</taxon>
        <taxon>Yoonia</taxon>
    </lineage>
</organism>
<dbReference type="PANTHER" id="PTHR13832">
    <property type="entry name" value="PROTEIN PHOSPHATASE 2C"/>
    <property type="match status" value="1"/>
</dbReference>
<dbReference type="NCBIfam" id="NF033484">
    <property type="entry name" value="Stp1_PP2C_phos"/>
    <property type="match status" value="1"/>
</dbReference>
<evidence type="ECO:0000313" key="2">
    <source>
        <dbReference type="EMBL" id="PUB17285.1"/>
    </source>
</evidence>
<feature type="domain" description="PPM-type phosphatase" evidence="1">
    <location>
        <begin position="1"/>
        <end position="225"/>
    </location>
</feature>
<protein>
    <submittedName>
        <fullName evidence="2">Protein phosphatase</fullName>
    </submittedName>
</protein>
<name>A0A2T6KM40_9RHOB</name>
<proteinExistence type="predicted"/>
<reference evidence="2 3" key="1">
    <citation type="submission" date="2018-04" db="EMBL/GenBank/DDBJ databases">
        <title>Genomic Encyclopedia of Archaeal and Bacterial Type Strains, Phase II (KMG-II): from individual species to whole genera.</title>
        <authorList>
            <person name="Goeker M."/>
        </authorList>
    </citation>
    <scope>NUCLEOTIDE SEQUENCE [LARGE SCALE GENOMIC DNA]</scope>
    <source>
        <strain evidence="2 3">DSM 29955</strain>
    </source>
</reference>
<dbReference type="SMART" id="SM00331">
    <property type="entry name" value="PP2C_SIG"/>
    <property type="match status" value="1"/>
</dbReference>
<dbReference type="Gene3D" id="3.60.40.10">
    <property type="entry name" value="PPM-type phosphatase domain"/>
    <property type="match status" value="1"/>
</dbReference>
<evidence type="ECO:0000313" key="3">
    <source>
        <dbReference type="Proteomes" id="UP000244523"/>
    </source>
</evidence>